<keyword evidence="11" id="KW-1185">Reference proteome</keyword>
<dbReference type="SMART" id="SM00423">
    <property type="entry name" value="PSI"/>
    <property type="match status" value="1"/>
</dbReference>
<protein>
    <recommendedName>
        <fullName evidence="9">PSI domain-containing protein</fullName>
    </recommendedName>
</protein>
<dbReference type="PANTHER" id="PTHR13055">
    <property type="entry name" value="TUMOR ENDOTHELIAL MARKER 7 RELATED"/>
    <property type="match status" value="1"/>
</dbReference>
<dbReference type="InterPro" id="IPR031152">
    <property type="entry name" value="PLXDC"/>
</dbReference>
<proteinExistence type="predicted"/>
<reference evidence="10" key="1">
    <citation type="submission" date="2020-05" db="UniProtKB">
        <authorList>
            <consortium name="EnsemblMetazoa"/>
        </authorList>
    </citation>
    <scope>IDENTIFICATION</scope>
    <source>
        <strain evidence="10">TTRI</strain>
    </source>
</reference>
<dbReference type="GO" id="GO:0016020">
    <property type="term" value="C:membrane"/>
    <property type="evidence" value="ECO:0007669"/>
    <property type="project" value="UniProtKB-SubCell"/>
</dbReference>
<accession>A0A1A9VWY2</accession>
<dbReference type="InterPro" id="IPR016201">
    <property type="entry name" value="PSI"/>
</dbReference>
<dbReference type="InterPro" id="IPR002165">
    <property type="entry name" value="Plexin_repeat"/>
</dbReference>
<evidence type="ECO:0000256" key="4">
    <source>
        <dbReference type="ARBA" id="ARBA00022989"/>
    </source>
</evidence>
<keyword evidence="3" id="KW-0732">Signal</keyword>
<organism evidence="10 11">
    <name type="scientific">Glossina austeni</name>
    <name type="common">Savannah tsetse fly</name>
    <dbReference type="NCBI Taxonomy" id="7395"/>
    <lineage>
        <taxon>Eukaryota</taxon>
        <taxon>Metazoa</taxon>
        <taxon>Ecdysozoa</taxon>
        <taxon>Arthropoda</taxon>
        <taxon>Hexapoda</taxon>
        <taxon>Insecta</taxon>
        <taxon>Pterygota</taxon>
        <taxon>Neoptera</taxon>
        <taxon>Endopterygota</taxon>
        <taxon>Diptera</taxon>
        <taxon>Brachycera</taxon>
        <taxon>Muscomorpha</taxon>
        <taxon>Hippoboscoidea</taxon>
        <taxon>Glossinidae</taxon>
        <taxon>Glossina</taxon>
    </lineage>
</organism>
<evidence type="ECO:0000256" key="8">
    <source>
        <dbReference type="SAM" id="Phobius"/>
    </source>
</evidence>
<dbReference type="PANTHER" id="PTHR13055:SF12">
    <property type="entry name" value="LD40707P"/>
    <property type="match status" value="1"/>
</dbReference>
<evidence type="ECO:0000256" key="1">
    <source>
        <dbReference type="ARBA" id="ARBA00004479"/>
    </source>
</evidence>
<evidence type="ECO:0000313" key="10">
    <source>
        <dbReference type="EnsemblMetazoa" id="GAUT050330-PA"/>
    </source>
</evidence>
<dbReference type="Gene3D" id="3.30.1680.10">
    <property type="entry name" value="ligand-binding face of the semaphorins, domain 2"/>
    <property type="match status" value="1"/>
</dbReference>
<keyword evidence="6" id="KW-0325">Glycoprotein</keyword>
<name>A0A1A9VWY2_GLOAU</name>
<feature type="transmembrane region" description="Helical" evidence="8">
    <location>
        <begin position="496"/>
        <end position="518"/>
    </location>
</feature>
<feature type="domain" description="PSI" evidence="9">
    <location>
        <begin position="361"/>
        <end position="417"/>
    </location>
</feature>
<keyword evidence="5 8" id="KW-0472">Membrane</keyword>
<dbReference type="Pfam" id="PF01437">
    <property type="entry name" value="PSI"/>
    <property type="match status" value="1"/>
</dbReference>
<evidence type="ECO:0000259" key="9">
    <source>
        <dbReference type="SMART" id="SM00423"/>
    </source>
</evidence>
<feature type="region of interest" description="Disordered" evidence="7">
    <location>
        <begin position="416"/>
        <end position="475"/>
    </location>
</feature>
<dbReference type="EnsemblMetazoa" id="GAUT050330-RA">
    <property type="protein sequence ID" value="GAUT050330-PA"/>
    <property type="gene ID" value="GAUT050330"/>
</dbReference>
<dbReference type="AlphaFoldDB" id="A0A1A9VWY2"/>
<dbReference type="Proteomes" id="UP000078200">
    <property type="component" value="Unassembled WGS sequence"/>
</dbReference>
<sequence length="553" mass="62187">MAAANINTHYQSVQENVTNIKAPEHQSNSAETKVSETPIVVDYHNNNNQPLLGANGTGQRKDLDHKTNPAAIGTVLSDPIKSVNITNEPADTKKINQPIQKGVANNTTPATLVTPTNFELNAAEEDKIIDTIDVPENDTINILKQHDLTVNMTDHHNYYNSTVYVDPLEANKTWNLIKNITPSLMLSQSHRRAMTVQLSFDFPFYGYAVRNVTVATGGFIYTGDYVHSWLAATQYIAPLMANFDTSLSNESYVRLNDTGNSFTVIWENVYLQDKQNVGKFTFSVVLYKNGDIVFTYFSVPISVVSIQDDKHPVKVGLSDAYIIDKVVYFARRKTIYEYHRVSFADLKIVNSTIIHLKALPTCLQYTNCDSCLNHDTTFDCIWCPVLNRCSTGTDRKKQEWQTRGCDRSQVTDFKSCPSAHSEDNYPPGSPGSPSSSSSNTADIHHKEGQIHPFKPYQPNRIESSSMMTPSEPDMSPVSKEIKSVLEEPAESKNISFTLAFFVPICLVAFVLLWVLYAYRNPHTKSGQLLIQYRPSQWSWRRGEARYTAATIHM</sequence>
<dbReference type="VEuPathDB" id="VectorBase:GAUT050330"/>
<evidence type="ECO:0000256" key="7">
    <source>
        <dbReference type="SAM" id="MobiDB-lite"/>
    </source>
</evidence>
<evidence type="ECO:0000256" key="3">
    <source>
        <dbReference type="ARBA" id="ARBA00022729"/>
    </source>
</evidence>
<keyword evidence="4 8" id="KW-1133">Transmembrane helix</keyword>
<keyword evidence="2 8" id="KW-0812">Transmembrane</keyword>
<comment type="subcellular location">
    <subcellularLocation>
        <location evidence="1">Membrane</location>
        <topology evidence="1">Single-pass type I membrane protein</topology>
    </subcellularLocation>
</comment>
<evidence type="ECO:0000256" key="2">
    <source>
        <dbReference type="ARBA" id="ARBA00022692"/>
    </source>
</evidence>
<dbReference type="STRING" id="7395.A0A1A9VWY2"/>
<evidence type="ECO:0000256" key="5">
    <source>
        <dbReference type="ARBA" id="ARBA00023136"/>
    </source>
</evidence>
<evidence type="ECO:0000256" key="6">
    <source>
        <dbReference type="ARBA" id="ARBA00023180"/>
    </source>
</evidence>
<evidence type="ECO:0000313" key="11">
    <source>
        <dbReference type="Proteomes" id="UP000078200"/>
    </source>
</evidence>